<feature type="coiled-coil region" evidence="1">
    <location>
        <begin position="4"/>
        <end position="34"/>
    </location>
</feature>
<gene>
    <name evidence="2" type="ORF">GH714_014314</name>
</gene>
<dbReference type="EMBL" id="JAAGAX010000011">
    <property type="protein sequence ID" value="KAF2298101.1"/>
    <property type="molecule type" value="Genomic_DNA"/>
</dbReference>
<evidence type="ECO:0000313" key="3">
    <source>
        <dbReference type="Proteomes" id="UP000467840"/>
    </source>
</evidence>
<reference evidence="2 3" key="1">
    <citation type="journal article" date="2020" name="Mol. Plant">
        <title>The Chromosome-Based Rubber Tree Genome Provides New Insights into Spurge Genome Evolution and Rubber Biosynthesis.</title>
        <authorList>
            <person name="Liu J."/>
            <person name="Shi C."/>
            <person name="Shi C.C."/>
            <person name="Li W."/>
            <person name="Zhang Q.J."/>
            <person name="Zhang Y."/>
            <person name="Li K."/>
            <person name="Lu H.F."/>
            <person name="Shi C."/>
            <person name="Zhu S.T."/>
            <person name="Xiao Z.Y."/>
            <person name="Nan H."/>
            <person name="Yue Y."/>
            <person name="Zhu X.G."/>
            <person name="Wu Y."/>
            <person name="Hong X.N."/>
            <person name="Fan G.Y."/>
            <person name="Tong Y."/>
            <person name="Zhang D."/>
            <person name="Mao C.L."/>
            <person name="Liu Y.L."/>
            <person name="Hao S.J."/>
            <person name="Liu W.Q."/>
            <person name="Lv M.Q."/>
            <person name="Zhang H.B."/>
            <person name="Liu Y."/>
            <person name="Hu-Tang G.R."/>
            <person name="Wang J.P."/>
            <person name="Wang J.H."/>
            <person name="Sun Y.H."/>
            <person name="Ni S.B."/>
            <person name="Chen W.B."/>
            <person name="Zhang X.C."/>
            <person name="Jiao Y.N."/>
            <person name="Eichler E.E."/>
            <person name="Li G.H."/>
            <person name="Liu X."/>
            <person name="Gao L.Z."/>
        </authorList>
    </citation>
    <scope>NUCLEOTIDE SEQUENCE [LARGE SCALE GENOMIC DNA]</scope>
    <source>
        <strain evidence="3">cv. GT1</strain>
        <tissue evidence="2">Leaf</tissue>
    </source>
</reference>
<dbReference type="AlphaFoldDB" id="A0A6A6L9I1"/>
<accession>A0A6A6L9I1</accession>
<name>A0A6A6L9I1_HEVBR</name>
<proteinExistence type="predicted"/>
<organism evidence="2 3">
    <name type="scientific">Hevea brasiliensis</name>
    <name type="common">Para rubber tree</name>
    <name type="synonym">Siphonia brasiliensis</name>
    <dbReference type="NCBI Taxonomy" id="3981"/>
    <lineage>
        <taxon>Eukaryota</taxon>
        <taxon>Viridiplantae</taxon>
        <taxon>Streptophyta</taxon>
        <taxon>Embryophyta</taxon>
        <taxon>Tracheophyta</taxon>
        <taxon>Spermatophyta</taxon>
        <taxon>Magnoliopsida</taxon>
        <taxon>eudicotyledons</taxon>
        <taxon>Gunneridae</taxon>
        <taxon>Pentapetalae</taxon>
        <taxon>rosids</taxon>
        <taxon>fabids</taxon>
        <taxon>Malpighiales</taxon>
        <taxon>Euphorbiaceae</taxon>
        <taxon>Crotonoideae</taxon>
        <taxon>Micrandreae</taxon>
        <taxon>Hevea</taxon>
    </lineage>
</organism>
<keyword evidence="3" id="KW-1185">Reference proteome</keyword>
<comment type="caution">
    <text evidence="2">The sequence shown here is derived from an EMBL/GenBank/DDBJ whole genome shotgun (WGS) entry which is preliminary data.</text>
</comment>
<dbReference type="Proteomes" id="UP000467840">
    <property type="component" value="Chromosome 1"/>
</dbReference>
<evidence type="ECO:0000256" key="1">
    <source>
        <dbReference type="SAM" id="Coils"/>
    </source>
</evidence>
<sequence length="139" mass="16370">MVRIAELKGKMRDFQEESQGLKDNENELARSENKVFENRGLFSFKDFFNSTQRIKGQMKTKMPQVKFPIRMARALRWNRISLLIHLMSEDSKVENADKGDEGQLDYAMGKTRVEYEMKVLCSMTQRMILPQLEMKEVLN</sequence>
<protein>
    <submittedName>
        <fullName evidence="2">Uncharacterized protein</fullName>
    </submittedName>
</protein>
<evidence type="ECO:0000313" key="2">
    <source>
        <dbReference type="EMBL" id="KAF2298101.1"/>
    </source>
</evidence>
<keyword evidence="1" id="KW-0175">Coiled coil</keyword>